<sequence length="408" mass="44065">MDAPQTPTTQASPSTSPEHGPVTPLPFTPQPPPTSSPPTPPTGIPALYIDNLAREFGLGDRDRMKLRGLLQVCGNAGLRPGELLAQLYILAVILSEAAERHRAAQDNTFGGDLRVMVRDLQIRLDDSFALTSNQKTNIRGITQDVIHEATRTVFSTMHADVLVILKERKKQLDLDNIFGVPIRENKLTSVLKRACSSVRNAFRQDIRDSIDPASFVELDKFTYALASKYKLGGVAGELSDLFSIHAALLRRFAFDNPDLLWNDEADGKDDTETSSEPPPKKRKTATKQSGRVAAGADFWGKVDAHFKTQVAMRGRNFKDARWKPYIDRILADDASKFAGMVPGAPVRVLSLEEPSASTGASFGGGGLQYGETLMADFQVGASAFPSGAMFGAGGVGSWGASFNGMAGQ</sequence>
<dbReference type="EMBL" id="JAWWNJ010000038">
    <property type="protein sequence ID" value="KAK7021570.1"/>
    <property type="molecule type" value="Genomic_DNA"/>
</dbReference>
<evidence type="ECO:0000313" key="3">
    <source>
        <dbReference type="EMBL" id="KAK7059473.1"/>
    </source>
</evidence>
<feature type="region of interest" description="Disordered" evidence="1">
    <location>
        <begin position="1"/>
        <end position="45"/>
    </location>
</feature>
<gene>
    <name evidence="3" type="ORF">R3P38DRAFT_2495871</name>
    <name evidence="2" type="ORF">R3P38DRAFT_2533483</name>
</gene>
<dbReference type="EMBL" id="JAWWNJ010000003">
    <property type="protein sequence ID" value="KAK7059473.1"/>
    <property type="molecule type" value="Genomic_DNA"/>
</dbReference>
<feature type="compositionally biased region" description="Acidic residues" evidence="1">
    <location>
        <begin position="263"/>
        <end position="273"/>
    </location>
</feature>
<feature type="compositionally biased region" description="Low complexity" evidence="1">
    <location>
        <begin position="1"/>
        <end position="17"/>
    </location>
</feature>
<organism evidence="3 4">
    <name type="scientific">Favolaschia claudopus</name>
    <dbReference type="NCBI Taxonomy" id="2862362"/>
    <lineage>
        <taxon>Eukaryota</taxon>
        <taxon>Fungi</taxon>
        <taxon>Dikarya</taxon>
        <taxon>Basidiomycota</taxon>
        <taxon>Agaricomycotina</taxon>
        <taxon>Agaricomycetes</taxon>
        <taxon>Agaricomycetidae</taxon>
        <taxon>Agaricales</taxon>
        <taxon>Marasmiineae</taxon>
        <taxon>Mycenaceae</taxon>
        <taxon>Favolaschia</taxon>
    </lineage>
</organism>
<proteinExistence type="predicted"/>
<keyword evidence="4" id="KW-1185">Reference proteome</keyword>
<name>A0AAW0E661_9AGAR</name>
<evidence type="ECO:0000313" key="2">
    <source>
        <dbReference type="EMBL" id="KAK7021570.1"/>
    </source>
</evidence>
<comment type="caution">
    <text evidence="3">The sequence shown here is derived from an EMBL/GenBank/DDBJ whole genome shotgun (WGS) entry which is preliminary data.</text>
</comment>
<evidence type="ECO:0000313" key="4">
    <source>
        <dbReference type="Proteomes" id="UP001362999"/>
    </source>
</evidence>
<feature type="region of interest" description="Disordered" evidence="1">
    <location>
        <begin position="263"/>
        <end position="289"/>
    </location>
</feature>
<feature type="compositionally biased region" description="Pro residues" evidence="1">
    <location>
        <begin position="23"/>
        <end position="43"/>
    </location>
</feature>
<dbReference type="Proteomes" id="UP001362999">
    <property type="component" value="Unassembled WGS sequence"/>
</dbReference>
<accession>A0AAW0E661</accession>
<protein>
    <submittedName>
        <fullName evidence="3">Uncharacterized protein</fullName>
    </submittedName>
</protein>
<dbReference type="AlphaFoldDB" id="A0AAW0E661"/>
<reference evidence="3 4" key="1">
    <citation type="journal article" date="2024" name="J Genomics">
        <title>Draft genome sequencing and assembly of Favolaschia claudopus CIRM-BRFM 2984 isolated from oak limbs.</title>
        <authorList>
            <person name="Navarro D."/>
            <person name="Drula E."/>
            <person name="Chaduli D."/>
            <person name="Cazenave R."/>
            <person name="Ahrendt S."/>
            <person name="Wang J."/>
            <person name="Lipzen A."/>
            <person name="Daum C."/>
            <person name="Barry K."/>
            <person name="Grigoriev I.V."/>
            <person name="Favel A."/>
            <person name="Rosso M.N."/>
            <person name="Martin F."/>
        </authorList>
    </citation>
    <scope>NUCLEOTIDE SEQUENCE [LARGE SCALE GENOMIC DNA]</scope>
    <source>
        <strain evidence="3 4">CIRM-BRFM 2984</strain>
    </source>
</reference>
<evidence type="ECO:0000256" key="1">
    <source>
        <dbReference type="SAM" id="MobiDB-lite"/>
    </source>
</evidence>